<dbReference type="AlphaFoldDB" id="A0A937HD61"/>
<dbReference type="InterPro" id="IPR043472">
    <property type="entry name" value="Macro_dom-like"/>
</dbReference>
<dbReference type="CDD" id="cd00433">
    <property type="entry name" value="Peptidase_M17"/>
    <property type="match status" value="1"/>
</dbReference>
<dbReference type="InterPro" id="IPR048816">
    <property type="entry name" value="Peptidase_M17_N_1"/>
</dbReference>
<keyword evidence="5" id="KW-0464">Manganese</keyword>
<comment type="similarity">
    <text evidence="1">Belongs to the peptidase M17 family.</text>
</comment>
<evidence type="ECO:0000256" key="1">
    <source>
        <dbReference type="ARBA" id="ARBA00009528"/>
    </source>
</evidence>
<evidence type="ECO:0000256" key="4">
    <source>
        <dbReference type="ARBA" id="ARBA00022801"/>
    </source>
</evidence>
<dbReference type="PANTHER" id="PTHR11963:SF20">
    <property type="entry name" value="PEPTIDASE B"/>
    <property type="match status" value="1"/>
</dbReference>
<dbReference type="SUPFAM" id="SSF53187">
    <property type="entry name" value="Zn-dependent exopeptidases"/>
    <property type="match status" value="1"/>
</dbReference>
<dbReference type="GO" id="GO:0070006">
    <property type="term" value="F:metalloaminopeptidase activity"/>
    <property type="evidence" value="ECO:0007669"/>
    <property type="project" value="InterPro"/>
</dbReference>
<sequence length="465" mass="49690">MPDDIYLTDKGKPACLIRALTPAALDEWRKGLAGPHLAWMETAHFTAASGEVLLLPDTAGGLEAVLLGLGKTPDPMALAALPKKLPAGAYRLDAAAPAQVRAMAPLAWAMGCYRFELYKQSAPASDWPQLVLDKDTDRARIDRLNRAVYSARHLINTPAADMGPEALEAVMQKLAKQHKAELNVISGDALLAENYPMIHAVGRAAKQAPRFLDLTWNGADAADAPRLTLIGKGVCFDTGGLNLKPGNYMDLMKKDMGGAALAIALADAVMDAGLPVRLRLMIGAVENAIGPDAFRPGDVLASRKGLTVEIGNTDAEGRLVLADMLAEADTQNPDVMIDFATLTGAARVAMGPEVTPFYTHSDALAEGLARAAAQENDPLWRMPLWAGYDGWLDSDIADVNHISSSPMGGSITAALFLSRFVETCPDWVHFDTYAWNVKARAGRPVGGEAQAIRAVYHYLEARFGG</sequence>
<dbReference type="EMBL" id="JADHOK010000024">
    <property type="protein sequence ID" value="MBL6761629.1"/>
    <property type="molecule type" value="Genomic_DNA"/>
</dbReference>
<dbReference type="Proteomes" id="UP000785783">
    <property type="component" value="Unassembled WGS sequence"/>
</dbReference>
<dbReference type="GO" id="GO:0030145">
    <property type="term" value="F:manganese ion binding"/>
    <property type="evidence" value="ECO:0007669"/>
    <property type="project" value="InterPro"/>
</dbReference>
<dbReference type="InterPro" id="IPR011356">
    <property type="entry name" value="Leucine_aapep/pepB"/>
</dbReference>
<dbReference type="Gene3D" id="3.40.220.10">
    <property type="entry name" value="Leucine Aminopeptidase, subunit E, domain 1"/>
    <property type="match status" value="1"/>
</dbReference>
<dbReference type="Gene3D" id="3.40.630.10">
    <property type="entry name" value="Zn peptidases"/>
    <property type="match status" value="1"/>
</dbReference>
<dbReference type="InterPro" id="IPR000819">
    <property type="entry name" value="Peptidase_M17_C"/>
</dbReference>
<gene>
    <name evidence="7" type="ORF">ISQ19_02915</name>
</gene>
<evidence type="ECO:0000313" key="7">
    <source>
        <dbReference type="EMBL" id="MBL6761629.1"/>
    </source>
</evidence>
<evidence type="ECO:0000256" key="3">
    <source>
        <dbReference type="ARBA" id="ARBA00022670"/>
    </source>
</evidence>
<feature type="domain" description="Cytosol aminopeptidase" evidence="6">
    <location>
        <begin position="312"/>
        <end position="319"/>
    </location>
</feature>
<keyword evidence="4" id="KW-0378">Hydrolase</keyword>
<protein>
    <submittedName>
        <fullName evidence="7">Leucyl aminopeptidase family protein</fullName>
    </submittedName>
</protein>
<evidence type="ECO:0000256" key="2">
    <source>
        <dbReference type="ARBA" id="ARBA00022438"/>
    </source>
</evidence>
<comment type="caution">
    <text evidence="7">The sequence shown here is derived from an EMBL/GenBank/DDBJ whole genome shotgun (WGS) entry which is preliminary data.</text>
</comment>
<name>A0A937HD61_9PROT</name>
<dbReference type="GO" id="GO:0005737">
    <property type="term" value="C:cytoplasm"/>
    <property type="evidence" value="ECO:0007669"/>
    <property type="project" value="InterPro"/>
</dbReference>
<keyword evidence="2 7" id="KW-0031">Aminopeptidase</keyword>
<dbReference type="Pfam" id="PF00883">
    <property type="entry name" value="Peptidase_M17"/>
    <property type="match status" value="1"/>
</dbReference>
<dbReference type="Pfam" id="PF21337">
    <property type="entry name" value="Peptidase_M17_N_1"/>
    <property type="match status" value="1"/>
</dbReference>
<evidence type="ECO:0000256" key="5">
    <source>
        <dbReference type="ARBA" id="ARBA00023211"/>
    </source>
</evidence>
<dbReference type="PRINTS" id="PR00481">
    <property type="entry name" value="LAMNOPPTDASE"/>
</dbReference>
<dbReference type="PANTHER" id="PTHR11963">
    <property type="entry name" value="LEUCINE AMINOPEPTIDASE-RELATED"/>
    <property type="match status" value="1"/>
</dbReference>
<reference evidence="7" key="1">
    <citation type="submission" date="2020-10" db="EMBL/GenBank/DDBJ databases">
        <title>Microbiome of the Black Sea water column analyzed by genome centric metagenomics.</title>
        <authorList>
            <person name="Cabello-Yeves P.J."/>
            <person name="Callieri C."/>
            <person name="Picazo A."/>
            <person name="Mehrshad M."/>
            <person name="Haro-Moreno J.M."/>
            <person name="Roda-Garcia J."/>
            <person name="Dzembekova N."/>
            <person name="Slabakova V."/>
            <person name="Slabakova N."/>
            <person name="Moncheva S."/>
            <person name="Rodriguez-Valera F."/>
        </authorList>
    </citation>
    <scope>NUCLEOTIDE SEQUENCE</scope>
    <source>
        <strain evidence="7">BS307-5m-G5</strain>
    </source>
</reference>
<proteinExistence type="inferred from homology"/>
<evidence type="ECO:0000313" key="8">
    <source>
        <dbReference type="Proteomes" id="UP000785783"/>
    </source>
</evidence>
<dbReference type="GO" id="GO:0006508">
    <property type="term" value="P:proteolysis"/>
    <property type="evidence" value="ECO:0007669"/>
    <property type="project" value="UniProtKB-KW"/>
</dbReference>
<dbReference type="PROSITE" id="PS00631">
    <property type="entry name" value="CYTOSOL_AP"/>
    <property type="match status" value="1"/>
</dbReference>
<organism evidence="7 8">
    <name type="scientific">PS1 clade bacterium</name>
    <dbReference type="NCBI Taxonomy" id="2175152"/>
    <lineage>
        <taxon>Bacteria</taxon>
        <taxon>Pseudomonadati</taxon>
        <taxon>Pseudomonadota</taxon>
        <taxon>Alphaproteobacteria</taxon>
        <taxon>PS1 clade</taxon>
    </lineage>
</organism>
<accession>A0A937HD61</accession>
<keyword evidence="3" id="KW-0645">Protease</keyword>
<evidence type="ECO:0000259" key="6">
    <source>
        <dbReference type="PROSITE" id="PS00631"/>
    </source>
</evidence>